<dbReference type="CDD" id="cd08645">
    <property type="entry name" value="FMT_core_GART"/>
    <property type="match status" value="1"/>
</dbReference>
<dbReference type="Gene3D" id="3.40.50.170">
    <property type="entry name" value="Formyl transferase, N-terminal domain"/>
    <property type="match status" value="1"/>
</dbReference>
<dbReference type="EMBL" id="BEYU01000009">
    <property type="protein sequence ID" value="GBG24838.1"/>
    <property type="molecule type" value="Genomic_DNA"/>
</dbReference>
<dbReference type="FunFam" id="3.40.50.170:FF:000013">
    <property type="entry name" value="Phosphoribosylamine-glycine ligase"/>
    <property type="match status" value="1"/>
</dbReference>
<organism evidence="7 8">
    <name type="scientific">Hondaea fermentalgiana</name>
    <dbReference type="NCBI Taxonomy" id="2315210"/>
    <lineage>
        <taxon>Eukaryota</taxon>
        <taxon>Sar</taxon>
        <taxon>Stramenopiles</taxon>
        <taxon>Bigyra</taxon>
        <taxon>Labyrinthulomycetes</taxon>
        <taxon>Thraustochytrida</taxon>
        <taxon>Thraustochytriidae</taxon>
        <taxon>Hondaea</taxon>
    </lineage>
</organism>
<dbReference type="InterPro" id="IPR004607">
    <property type="entry name" value="GART"/>
</dbReference>
<feature type="region of interest" description="Disordered" evidence="5">
    <location>
        <begin position="194"/>
        <end position="216"/>
    </location>
</feature>
<dbReference type="InterPro" id="IPR036477">
    <property type="entry name" value="Formyl_transf_N_sf"/>
</dbReference>
<reference evidence="7 8" key="1">
    <citation type="submission" date="2017-12" db="EMBL/GenBank/DDBJ databases">
        <title>Sequencing, de novo assembly and annotation of complete genome of a new Thraustochytrid species, strain FCC1311.</title>
        <authorList>
            <person name="Sedici K."/>
            <person name="Godart F."/>
            <person name="Aiese Cigliano R."/>
            <person name="Sanseverino W."/>
            <person name="Barakat M."/>
            <person name="Ortet P."/>
            <person name="Marechal E."/>
            <person name="Cagnac O."/>
            <person name="Amato A."/>
        </authorList>
    </citation>
    <scope>NUCLEOTIDE SEQUENCE [LARGE SCALE GENOMIC DNA]</scope>
</reference>
<dbReference type="EC" id="2.1.2.2" evidence="2"/>
<protein>
    <recommendedName>
        <fullName evidence="2">phosphoribosylglycinamide formyltransferase 1</fullName>
        <ecNumber evidence="2">2.1.2.2</ecNumber>
    </recommendedName>
</protein>
<keyword evidence="8" id="KW-1185">Reference proteome</keyword>
<dbReference type="HAMAP" id="MF_01930">
    <property type="entry name" value="PurN"/>
    <property type="match status" value="1"/>
</dbReference>
<name>A0A2R5G4X2_9STRA</name>
<dbReference type="PANTHER" id="PTHR43369">
    <property type="entry name" value="PHOSPHORIBOSYLGLYCINAMIDE FORMYLTRANSFERASE"/>
    <property type="match status" value="1"/>
</dbReference>
<dbReference type="Proteomes" id="UP000241890">
    <property type="component" value="Unassembled WGS sequence"/>
</dbReference>
<dbReference type="AlphaFoldDB" id="A0A2R5G4X2"/>
<dbReference type="SUPFAM" id="SSF53328">
    <property type="entry name" value="Formyltransferase"/>
    <property type="match status" value="1"/>
</dbReference>
<proteinExistence type="inferred from homology"/>
<feature type="domain" description="Formyl transferase N-terminal" evidence="6">
    <location>
        <begin position="422"/>
        <end position="604"/>
    </location>
</feature>
<dbReference type="InParanoid" id="A0A2R5G4X2"/>
<dbReference type="GO" id="GO:0004644">
    <property type="term" value="F:phosphoribosylglycinamide formyltransferase activity"/>
    <property type="evidence" value="ECO:0007669"/>
    <property type="project" value="UniProtKB-EC"/>
</dbReference>
<sequence>MSKVAVVGSAQPHEALADLCARLARPWGEEQALKLVTVTIQAHEALSTAKVPHRHVFSSSNLGLGAGDKVVCVVVDLATSPKAARTPEQQALAELLRSAALDTDNVVPLCNPDHYPLLIRGVSALEGAQRKFLARHAIRKLHAVDEAAVVQHPDWLSSQGHSVLVLDSPALAEKLCESPRVSAVHLVISQGGFEGSASSLGDSEKHASKLKTHRNQDSELSTAKVLDIAQNENCTLACTLAHAACTEALERAGIPCFGQYSSHQQSNAQVSTETRWLDFAASKADVPCISEAESMEAVLGGIVRAIAISDGCTVSVSPKGLHNATLASFLAINVFGPLVEAAQKAGTPLTGFLALELALTAGGPRLVQVPGCIVEADVESLCASLDADPFTVLDAAARQSLLSAGSALWKTPASDDGAAPVRLGVLGSTRGTDMQYLIDAIAQGWINAEISVVVSNKTDAYILQRARNHGIPAVRHGMKGLKSRTEFDALVTGTLEEHKVDLVLLIGYMRILSDEFVARWQDKCLNVHPSLLPEFAGGMDLNVHQEVIDAGKKQTGCTVHLVTTELDGGPIVIQRRCDVLDSDDADILKARVQALEGPAFVEAVWKTTASS</sequence>
<evidence type="ECO:0000256" key="1">
    <source>
        <dbReference type="ARBA" id="ARBA00005054"/>
    </source>
</evidence>
<gene>
    <name evidence="7" type="ORF">FCC1311_010562</name>
</gene>
<dbReference type="OrthoDB" id="2018833at2759"/>
<dbReference type="InterPro" id="IPR002376">
    <property type="entry name" value="Formyl_transf_N"/>
</dbReference>
<evidence type="ECO:0000256" key="2">
    <source>
        <dbReference type="ARBA" id="ARBA00012254"/>
    </source>
</evidence>
<dbReference type="NCBIfam" id="TIGR00639">
    <property type="entry name" value="PurN"/>
    <property type="match status" value="1"/>
</dbReference>
<accession>A0A2R5G4X2</accession>
<dbReference type="Pfam" id="PF00551">
    <property type="entry name" value="Formyl_trans_N"/>
    <property type="match status" value="1"/>
</dbReference>
<keyword evidence="3 7" id="KW-0808">Transferase</keyword>
<evidence type="ECO:0000313" key="7">
    <source>
        <dbReference type="EMBL" id="GBG24838.1"/>
    </source>
</evidence>
<dbReference type="GO" id="GO:0005737">
    <property type="term" value="C:cytoplasm"/>
    <property type="evidence" value="ECO:0007669"/>
    <property type="project" value="TreeGrafter"/>
</dbReference>
<evidence type="ECO:0000256" key="5">
    <source>
        <dbReference type="SAM" id="MobiDB-lite"/>
    </source>
</evidence>
<evidence type="ECO:0000256" key="4">
    <source>
        <dbReference type="ARBA" id="ARBA00022755"/>
    </source>
</evidence>
<comment type="pathway">
    <text evidence="1">Purine metabolism; IMP biosynthesis via de novo pathway; N(2)-formyl-N(1)-(5-phospho-D-ribosyl)glycinamide from N(1)-(5-phospho-D-ribosyl)glycinamide (10-formyl THF route): step 1/1.</text>
</comment>
<comment type="caution">
    <text evidence="7">The sequence shown here is derived from an EMBL/GenBank/DDBJ whole genome shotgun (WGS) entry which is preliminary data.</text>
</comment>
<dbReference type="PANTHER" id="PTHR43369:SF2">
    <property type="entry name" value="PHOSPHORIBOSYLGLYCINAMIDE FORMYLTRANSFERASE"/>
    <property type="match status" value="1"/>
</dbReference>
<dbReference type="GO" id="GO:0006189">
    <property type="term" value="P:'de novo' IMP biosynthetic process"/>
    <property type="evidence" value="ECO:0007669"/>
    <property type="project" value="InterPro"/>
</dbReference>
<keyword evidence="4" id="KW-0658">Purine biosynthesis</keyword>
<evidence type="ECO:0000256" key="3">
    <source>
        <dbReference type="ARBA" id="ARBA00022679"/>
    </source>
</evidence>
<evidence type="ECO:0000259" key="6">
    <source>
        <dbReference type="Pfam" id="PF00551"/>
    </source>
</evidence>
<evidence type="ECO:0000313" key="8">
    <source>
        <dbReference type="Proteomes" id="UP000241890"/>
    </source>
</evidence>